<dbReference type="Proteomes" id="UP000828941">
    <property type="component" value="Chromosome 3"/>
</dbReference>
<organism evidence="1 2">
    <name type="scientific">Bauhinia variegata</name>
    <name type="common">Purple orchid tree</name>
    <name type="synonym">Phanera variegata</name>
    <dbReference type="NCBI Taxonomy" id="167791"/>
    <lineage>
        <taxon>Eukaryota</taxon>
        <taxon>Viridiplantae</taxon>
        <taxon>Streptophyta</taxon>
        <taxon>Embryophyta</taxon>
        <taxon>Tracheophyta</taxon>
        <taxon>Spermatophyta</taxon>
        <taxon>Magnoliopsida</taxon>
        <taxon>eudicotyledons</taxon>
        <taxon>Gunneridae</taxon>
        <taxon>Pentapetalae</taxon>
        <taxon>rosids</taxon>
        <taxon>fabids</taxon>
        <taxon>Fabales</taxon>
        <taxon>Fabaceae</taxon>
        <taxon>Cercidoideae</taxon>
        <taxon>Cercideae</taxon>
        <taxon>Bauhiniinae</taxon>
        <taxon>Bauhinia</taxon>
    </lineage>
</organism>
<sequence>MQPPFSTSPNPRDFRLPERDLLNPGKFLEGQIVISLHLPLYILPPPPSYSPSIFWVYTEEAFSLILPSPPSPLDRKALYQIP</sequence>
<dbReference type="EMBL" id="CM039428">
    <property type="protein sequence ID" value="KAI4352131.1"/>
    <property type="molecule type" value="Genomic_DNA"/>
</dbReference>
<evidence type="ECO:0000313" key="1">
    <source>
        <dbReference type="EMBL" id="KAI4352131.1"/>
    </source>
</evidence>
<comment type="caution">
    <text evidence="1">The sequence shown here is derived from an EMBL/GenBank/DDBJ whole genome shotgun (WGS) entry which is preliminary data.</text>
</comment>
<name>A0ACB9PUG0_BAUVA</name>
<keyword evidence="2" id="KW-1185">Reference proteome</keyword>
<protein>
    <submittedName>
        <fullName evidence="1">Uncharacterized protein</fullName>
    </submittedName>
</protein>
<gene>
    <name evidence="1" type="ORF">L6164_006412</name>
</gene>
<proteinExistence type="predicted"/>
<evidence type="ECO:0000313" key="2">
    <source>
        <dbReference type="Proteomes" id="UP000828941"/>
    </source>
</evidence>
<accession>A0ACB9PUG0</accession>
<reference evidence="1 2" key="1">
    <citation type="journal article" date="2022" name="DNA Res.">
        <title>Chromosomal-level genome assembly of the orchid tree Bauhinia variegata (Leguminosae; Cercidoideae) supports the allotetraploid origin hypothesis of Bauhinia.</title>
        <authorList>
            <person name="Zhong Y."/>
            <person name="Chen Y."/>
            <person name="Zheng D."/>
            <person name="Pang J."/>
            <person name="Liu Y."/>
            <person name="Luo S."/>
            <person name="Meng S."/>
            <person name="Qian L."/>
            <person name="Wei D."/>
            <person name="Dai S."/>
            <person name="Zhou R."/>
        </authorList>
    </citation>
    <scope>NUCLEOTIDE SEQUENCE [LARGE SCALE GENOMIC DNA]</scope>
    <source>
        <strain evidence="1">BV-YZ2020</strain>
    </source>
</reference>